<protein>
    <submittedName>
        <fullName evidence="2">Uncharacterized protein</fullName>
    </submittedName>
</protein>
<dbReference type="OrthoDB" id="6193797at2"/>
<dbReference type="SUPFAM" id="SSF53756">
    <property type="entry name" value="UDP-Glycosyltransferase/glycogen phosphorylase"/>
    <property type="match status" value="1"/>
</dbReference>
<dbReference type="Pfam" id="PF14559">
    <property type="entry name" value="TPR_19"/>
    <property type="match status" value="1"/>
</dbReference>
<dbReference type="Gene3D" id="3.40.50.2000">
    <property type="entry name" value="Glycogen Phosphorylase B"/>
    <property type="match status" value="1"/>
</dbReference>
<feature type="repeat" description="TPR" evidence="1">
    <location>
        <begin position="52"/>
        <end position="85"/>
    </location>
</feature>
<proteinExistence type="predicted"/>
<dbReference type="Gene3D" id="1.25.40.10">
    <property type="entry name" value="Tetratricopeptide repeat domain"/>
    <property type="match status" value="1"/>
</dbReference>
<keyword evidence="1" id="KW-0802">TPR repeat</keyword>
<reference evidence="3" key="1">
    <citation type="submission" date="2018-05" db="EMBL/GenBank/DDBJ databases">
        <authorList>
            <person name="Li X."/>
        </authorList>
    </citation>
    <scope>NUCLEOTIDE SEQUENCE [LARGE SCALE GENOMIC DNA]</scope>
    <source>
        <strain evidence="3">LX32</strain>
    </source>
</reference>
<dbReference type="AlphaFoldDB" id="A0A328AKW5"/>
<name>A0A328AKW5_9CAUL</name>
<dbReference type="InterPro" id="IPR019734">
    <property type="entry name" value="TPR_rpt"/>
</dbReference>
<keyword evidence="3" id="KW-1185">Reference proteome</keyword>
<dbReference type="EMBL" id="QFYQ01000001">
    <property type="protein sequence ID" value="RAK54676.1"/>
    <property type="molecule type" value="Genomic_DNA"/>
</dbReference>
<gene>
    <name evidence="2" type="ORF">DJ017_09155</name>
</gene>
<dbReference type="SUPFAM" id="SSF48452">
    <property type="entry name" value="TPR-like"/>
    <property type="match status" value="1"/>
</dbReference>
<evidence type="ECO:0000313" key="3">
    <source>
        <dbReference type="Proteomes" id="UP000249254"/>
    </source>
</evidence>
<dbReference type="PROSITE" id="PS50005">
    <property type="entry name" value="TPR"/>
    <property type="match status" value="1"/>
</dbReference>
<evidence type="ECO:0000256" key="1">
    <source>
        <dbReference type="PROSITE-ProRule" id="PRU00339"/>
    </source>
</evidence>
<dbReference type="Proteomes" id="UP000249254">
    <property type="component" value="Unassembled WGS sequence"/>
</dbReference>
<organism evidence="2 3">
    <name type="scientific">Phenylobacterium soli</name>
    <dbReference type="NCBI Taxonomy" id="2170551"/>
    <lineage>
        <taxon>Bacteria</taxon>
        <taxon>Pseudomonadati</taxon>
        <taxon>Pseudomonadota</taxon>
        <taxon>Alphaproteobacteria</taxon>
        <taxon>Caulobacterales</taxon>
        <taxon>Caulobacteraceae</taxon>
        <taxon>Phenylobacterium</taxon>
    </lineage>
</organism>
<sequence length="360" mass="39271">MLGFIVADAPAAEPRKLTYQEVFERAFQAAAEGRAAEAERLYRVLVQARPGAPASGNLGHLLHQEGRIDEAEAVYREGLAATPDDAHLRWQYAFLLLGEGRYAEGWPYYESRPARRAYANAAALNIPEWNGGEVRSLLVLPEQGLGDQIQFARFVPLLKARGVEITLFCTPVLLRLFGALGVTVVPAEGTVDLPPHEAWTLPGSIPGKLGITPESVPHQPYLPSQRGGAGVGFVGVGNPTHVNDKNRSLPPELCAEVLSWPGVRSLLPQDTGAQDMEDTRRIVAGLDLVIAVDTAVAHLAGAMGKPTWLLLPEPGDWRWLRGRSDSPWYPSMRLLRQPRPGDWASVLSEVRGELEARGRT</sequence>
<comment type="caution">
    <text evidence="2">The sequence shown here is derived from an EMBL/GenBank/DDBJ whole genome shotgun (WGS) entry which is preliminary data.</text>
</comment>
<dbReference type="InterPro" id="IPR011990">
    <property type="entry name" value="TPR-like_helical_dom_sf"/>
</dbReference>
<evidence type="ECO:0000313" key="2">
    <source>
        <dbReference type="EMBL" id="RAK54676.1"/>
    </source>
</evidence>
<accession>A0A328AKW5</accession>